<name>A0ABS6WGD3_9BIFI</name>
<dbReference type="Proteomes" id="UP000700815">
    <property type="component" value="Unassembled WGS sequence"/>
</dbReference>
<gene>
    <name evidence="2" type="ORF">KIH79_09345</name>
</gene>
<protein>
    <recommendedName>
        <fullName evidence="4">Transposase</fullName>
    </recommendedName>
</protein>
<evidence type="ECO:0000313" key="3">
    <source>
        <dbReference type="Proteomes" id="UP000700815"/>
    </source>
</evidence>
<feature type="non-terminal residue" evidence="2">
    <location>
        <position position="1"/>
    </location>
</feature>
<reference evidence="2 3" key="1">
    <citation type="submission" date="2021-05" db="EMBL/GenBank/DDBJ databases">
        <title>Phylogenetic classification of ten novel species belonging to the genus Bifidobacterium comprising B. colchicus sp. nov., B. abeli sp. nov., B. bicoloris sp. nov., B. guerezis sp. nov., B. rosaliae sp. nov., B. santillanensis sp. nov., B. argentati sp. nov., B. amazzoni sp. nov., B. pluviali sp. nov., and B. pinnaculum sp. nov.</title>
        <authorList>
            <person name="Lugli G.A."/>
            <person name="Ruiz Garcia L."/>
            <person name="Margolles A."/>
            <person name="Ventura M."/>
        </authorList>
    </citation>
    <scope>NUCLEOTIDE SEQUENCE [LARGE SCALE GENOMIC DNA]</scope>
    <source>
        <strain evidence="2 3">82T10</strain>
    </source>
</reference>
<evidence type="ECO:0000313" key="2">
    <source>
        <dbReference type="EMBL" id="MBW3093119.1"/>
    </source>
</evidence>
<proteinExistence type="predicted"/>
<feature type="region of interest" description="Disordered" evidence="1">
    <location>
        <begin position="1"/>
        <end position="36"/>
    </location>
</feature>
<comment type="caution">
    <text evidence="2">The sequence shown here is derived from an EMBL/GenBank/DDBJ whole genome shotgun (WGS) entry which is preliminary data.</text>
</comment>
<keyword evidence="3" id="KW-1185">Reference proteome</keyword>
<accession>A0ABS6WGD3</accession>
<dbReference type="EMBL" id="JAHBBH010000028">
    <property type="protein sequence ID" value="MBW3093119.1"/>
    <property type="molecule type" value="Genomic_DNA"/>
</dbReference>
<evidence type="ECO:0000256" key="1">
    <source>
        <dbReference type="SAM" id="MobiDB-lite"/>
    </source>
</evidence>
<dbReference type="RefSeq" id="WP_219059142.1">
    <property type="nucleotide sequence ID" value="NZ_JAHBBH010000028.1"/>
</dbReference>
<organism evidence="2 3">
    <name type="scientific">Bifidobacterium miconis</name>
    <dbReference type="NCBI Taxonomy" id="2834435"/>
    <lineage>
        <taxon>Bacteria</taxon>
        <taxon>Bacillati</taxon>
        <taxon>Actinomycetota</taxon>
        <taxon>Actinomycetes</taxon>
        <taxon>Bifidobacteriales</taxon>
        <taxon>Bifidobacteriaceae</taxon>
        <taxon>Bifidobacterium</taxon>
    </lineage>
</organism>
<evidence type="ECO:0008006" key="4">
    <source>
        <dbReference type="Google" id="ProtNLM"/>
    </source>
</evidence>
<sequence>VGLTIERLHSRRTLDSPPSKPPKTAKNRPGKPVSDRVLVSNSLSIVKPTRARSGISLSIVKLSSR</sequence>
<feature type="compositionally biased region" description="Basic and acidic residues" evidence="1">
    <location>
        <begin position="1"/>
        <end position="14"/>
    </location>
</feature>